<dbReference type="GO" id="GO:0004842">
    <property type="term" value="F:ubiquitin-protein transferase activity"/>
    <property type="evidence" value="ECO:0007669"/>
    <property type="project" value="InterPro"/>
</dbReference>
<dbReference type="InterPro" id="IPR035983">
    <property type="entry name" value="Hect_E3_ubiquitin_ligase"/>
</dbReference>
<reference evidence="3" key="1">
    <citation type="submission" date="2020-04" db="EMBL/GenBank/DDBJ databases">
        <authorList>
            <person name="Alioto T."/>
            <person name="Alioto T."/>
            <person name="Gomez Garrido J."/>
        </authorList>
    </citation>
    <scope>NUCLEOTIDE SEQUENCE</scope>
    <source>
        <strain evidence="3">A484AB</strain>
    </source>
</reference>
<gene>
    <name evidence="3" type="ORF">PACLA_8A029956</name>
</gene>
<evidence type="ECO:0000313" key="3">
    <source>
        <dbReference type="EMBL" id="CAB4034166.1"/>
    </source>
</evidence>
<comment type="caution">
    <text evidence="3">The sequence shown here is derived from an EMBL/GenBank/DDBJ whole genome shotgun (WGS) entry which is preliminary data.</text>
</comment>
<evidence type="ECO:0000256" key="1">
    <source>
        <dbReference type="ARBA" id="ARBA00022786"/>
    </source>
</evidence>
<feature type="domain" description="HECT" evidence="2">
    <location>
        <begin position="34"/>
        <end position="293"/>
    </location>
</feature>
<organism evidence="3 4">
    <name type="scientific">Paramuricea clavata</name>
    <name type="common">Red gorgonian</name>
    <name type="synonym">Violescent sea-whip</name>
    <dbReference type="NCBI Taxonomy" id="317549"/>
    <lineage>
        <taxon>Eukaryota</taxon>
        <taxon>Metazoa</taxon>
        <taxon>Cnidaria</taxon>
        <taxon>Anthozoa</taxon>
        <taxon>Octocorallia</taxon>
        <taxon>Malacalcyonacea</taxon>
        <taxon>Plexauridae</taxon>
        <taxon>Paramuricea</taxon>
    </lineage>
</organism>
<keyword evidence="4" id="KW-1185">Reference proteome</keyword>
<dbReference type="InterPro" id="IPR000569">
    <property type="entry name" value="HECT_dom"/>
</dbReference>
<dbReference type="Proteomes" id="UP001152795">
    <property type="component" value="Unassembled WGS sequence"/>
</dbReference>
<name>A0A7D9LPC7_PARCT</name>
<keyword evidence="3" id="KW-0436">Ligase</keyword>
<dbReference type="EMBL" id="CACRXK020019881">
    <property type="protein sequence ID" value="CAB4034166.1"/>
    <property type="molecule type" value="Genomic_DNA"/>
</dbReference>
<dbReference type="Pfam" id="PF00632">
    <property type="entry name" value="HECT"/>
    <property type="match status" value="1"/>
</dbReference>
<dbReference type="AlphaFoldDB" id="A0A7D9LPC7"/>
<sequence>MFIFVCCLDMLELAERMLFLNGWPVKSVIALSSLQFRIAGKLMVISILQGGPAPNFLDSEVYAYISRTTLDPDKNTNIVSKNIAKNLANAKTDEEVQSILTQDDTLDVLDSIGYRRIPQRETTTSIKQDQFSAFLPQLMQLEEGLSVCNVLQSIQEFPSVWKVLFQPSLEFQMNSEKFLDEAVVEYITSQVLREKEITTYKFFSDMVLLLDDGIDGIYLKDFIKWMTGSKTIPPLGFPKKFSVKFVHGCAEACRCRPTVSTCDISLKMPVHLTTEEDMREIFISAIKDCAGFRNI</sequence>
<evidence type="ECO:0000313" key="4">
    <source>
        <dbReference type="Proteomes" id="UP001152795"/>
    </source>
</evidence>
<dbReference type="GO" id="GO:0016874">
    <property type="term" value="F:ligase activity"/>
    <property type="evidence" value="ECO:0007669"/>
    <property type="project" value="UniProtKB-KW"/>
</dbReference>
<protein>
    <submittedName>
        <fullName evidence="3">G2 M phase-specific E3 ubiquitin- ligase-like</fullName>
    </submittedName>
</protein>
<dbReference type="SUPFAM" id="SSF56204">
    <property type="entry name" value="Hect, E3 ligase catalytic domain"/>
    <property type="match status" value="1"/>
</dbReference>
<dbReference type="OrthoDB" id="5987852at2759"/>
<evidence type="ECO:0000259" key="2">
    <source>
        <dbReference type="Pfam" id="PF00632"/>
    </source>
</evidence>
<keyword evidence="1" id="KW-0833">Ubl conjugation pathway</keyword>
<dbReference type="Gene3D" id="3.30.2410.10">
    <property type="entry name" value="Hect, E3 ligase catalytic domain"/>
    <property type="match status" value="1"/>
</dbReference>
<proteinExistence type="predicted"/>
<accession>A0A7D9LPC7</accession>